<feature type="transmembrane region" description="Helical" evidence="16">
    <location>
        <begin position="211"/>
        <end position="236"/>
    </location>
</feature>
<reference evidence="17 18" key="1">
    <citation type="journal article" date="2011" name="Proc. Natl. Acad. Sci. U.S.A.">
        <title>Genome and transcriptome analyses of the mountain pine beetle-fungal symbiont Grosmannia clavigera, a lodgepole pine pathogen.</title>
        <authorList>
            <person name="DiGuistini S."/>
            <person name="Wang Y."/>
            <person name="Liao N.Y."/>
            <person name="Taylor G."/>
            <person name="Tanguay P."/>
            <person name="Feau N."/>
            <person name="Henrissat B."/>
            <person name="Chan S.K."/>
            <person name="Hesse-Orce U."/>
            <person name="Alamouti S.M."/>
            <person name="Tsui C.K.M."/>
            <person name="Docking R.T."/>
            <person name="Levasseur A."/>
            <person name="Haridas S."/>
            <person name="Robertson G."/>
            <person name="Birol I."/>
            <person name="Holt R.A."/>
            <person name="Marra M.A."/>
            <person name="Hamelin R.C."/>
            <person name="Hirst M."/>
            <person name="Jones S.J.M."/>
            <person name="Bohlmann J."/>
            <person name="Breuil C."/>
        </authorList>
    </citation>
    <scope>NUCLEOTIDE SEQUENCE [LARGE SCALE GENOMIC DNA]</scope>
    <source>
        <strain evidence="18">kw1407 / UAMH 11150</strain>
    </source>
</reference>
<evidence type="ECO:0000313" key="17">
    <source>
        <dbReference type="EMBL" id="EFX05271.1"/>
    </source>
</evidence>
<dbReference type="InParanoid" id="F0X888"/>
<feature type="transmembrane region" description="Helical" evidence="16">
    <location>
        <begin position="723"/>
        <end position="742"/>
    </location>
</feature>
<keyword evidence="10 16" id="KW-1133">Transmembrane helix</keyword>
<comment type="similarity">
    <text evidence="3">Belongs to the ALG10 glucosyltransferase family.</text>
</comment>
<keyword evidence="11 16" id="KW-0472">Membrane</keyword>
<feature type="transmembrane region" description="Helical" evidence="16">
    <location>
        <begin position="514"/>
        <end position="533"/>
    </location>
</feature>
<name>F0X888_GROCL</name>
<feature type="transmembrane region" description="Helical" evidence="16">
    <location>
        <begin position="358"/>
        <end position="375"/>
    </location>
</feature>
<keyword evidence="7 17" id="KW-0808">Transferase</keyword>
<feature type="transmembrane region" description="Helical" evidence="16">
    <location>
        <begin position="407"/>
        <end position="425"/>
    </location>
</feature>
<evidence type="ECO:0000256" key="1">
    <source>
        <dbReference type="ARBA" id="ARBA00004477"/>
    </source>
</evidence>
<dbReference type="STRING" id="655863.F0X888"/>
<evidence type="ECO:0000256" key="15">
    <source>
        <dbReference type="SAM" id="MobiDB-lite"/>
    </source>
</evidence>
<feature type="transmembrane region" description="Helical" evidence="16">
    <location>
        <begin position="562"/>
        <end position="582"/>
    </location>
</feature>
<feature type="transmembrane region" description="Helical" evidence="16">
    <location>
        <begin position="268"/>
        <end position="285"/>
    </location>
</feature>
<dbReference type="InterPro" id="IPR016900">
    <property type="entry name" value="Alg10"/>
</dbReference>
<feature type="transmembrane region" description="Helical" evidence="16">
    <location>
        <begin position="381"/>
        <end position="400"/>
    </location>
</feature>
<evidence type="ECO:0000256" key="5">
    <source>
        <dbReference type="ARBA" id="ARBA00018512"/>
    </source>
</evidence>
<feature type="transmembrane region" description="Helical" evidence="16">
    <location>
        <begin position="437"/>
        <end position="456"/>
    </location>
</feature>
<dbReference type="Proteomes" id="UP000007796">
    <property type="component" value="Unassembled WGS sequence"/>
</dbReference>
<evidence type="ECO:0000256" key="10">
    <source>
        <dbReference type="ARBA" id="ARBA00022989"/>
    </source>
</evidence>
<feature type="region of interest" description="Disordered" evidence="15">
    <location>
        <begin position="603"/>
        <end position="670"/>
    </location>
</feature>
<dbReference type="GO" id="GO:0005789">
    <property type="term" value="C:endoplasmic reticulum membrane"/>
    <property type="evidence" value="ECO:0007669"/>
    <property type="project" value="UniProtKB-SubCell"/>
</dbReference>
<evidence type="ECO:0000256" key="13">
    <source>
        <dbReference type="ARBA" id="ARBA00044727"/>
    </source>
</evidence>
<evidence type="ECO:0000256" key="2">
    <source>
        <dbReference type="ARBA" id="ARBA00004922"/>
    </source>
</evidence>
<evidence type="ECO:0000256" key="8">
    <source>
        <dbReference type="ARBA" id="ARBA00022692"/>
    </source>
</evidence>
<evidence type="ECO:0000256" key="12">
    <source>
        <dbReference type="ARBA" id="ARBA00032069"/>
    </source>
</evidence>
<protein>
    <recommendedName>
        <fullName evidence="5">Dol-P-Glc:Glc(2)Man(9)GlcNAc(2)-PP-Dol alpha-1,2-glucosyltransferase</fullName>
        <ecNumber evidence="4">2.4.1.256</ecNumber>
    </recommendedName>
    <alternativeName>
        <fullName evidence="12">Asparagine-linked glycosylation protein 10</fullName>
    </alternativeName>
</protein>
<dbReference type="AlphaFoldDB" id="F0X888"/>
<keyword evidence="6" id="KW-0328">Glycosyltransferase</keyword>
<proteinExistence type="inferred from homology"/>
<evidence type="ECO:0000256" key="11">
    <source>
        <dbReference type="ARBA" id="ARBA00023136"/>
    </source>
</evidence>
<feature type="transmembrane region" description="Helical" evidence="16">
    <location>
        <begin position="763"/>
        <end position="783"/>
    </location>
</feature>
<dbReference type="PANTHER" id="PTHR12989">
    <property type="entry name" value="ALPHA-1,2-GLUCOSYLTRANSFERASE ALG10"/>
    <property type="match status" value="1"/>
</dbReference>
<gene>
    <name evidence="17" type="ORF">CMQ_3340</name>
</gene>
<evidence type="ECO:0000256" key="9">
    <source>
        <dbReference type="ARBA" id="ARBA00022824"/>
    </source>
</evidence>
<feature type="compositionally biased region" description="Low complexity" evidence="15">
    <location>
        <begin position="649"/>
        <end position="669"/>
    </location>
</feature>
<evidence type="ECO:0000256" key="4">
    <source>
        <dbReference type="ARBA" id="ARBA00011967"/>
    </source>
</evidence>
<feature type="compositionally biased region" description="Basic and acidic residues" evidence="15">
    <location>
        <begin position="622"/>
        <end position="631"/>
    </location>
</feature>
<dbReference type="OrthoDB" id="4769at2759"/>
<keyword evidence="18" id="KW-1185">Reference proteome</keyword>
<evidence type="ECO:0000313" key="18">
    <source>
        <dbReference type="Proteomes" id="UP000007796"/>
    </source>
</evidence>
<accession>F0X888</accession>
<evidence type="ECO:0000256" key="16">
    <source>
        <dbReference type="SAM" id="Phobius"/>
    </source>
</evidence>
<feature type="transmembrane region" description="Helical" evidence="16">
    <location>
        <begin position="18"/>
        <end position="37"/>
    </location>
</feature>
<evidence type="ECO:0000256" key="7">
    <source>
        <dbReference type="ARBA" id="ARBA00022679"/>
    </source>
</evidence>
<organism evidence="18">
    <name type="scientific">Grosmannia clavigera (strain kw1407 / UAMH 11150)</name>
    <name type="common">Blue stain fungus</name>
    <name type="synonym">Graphiocladiella clavigera</name>
    <dbReference type="NCBI Taxonomy" id="655863"/>
    <lineage>
        <taxon>Eukaryota</taxon>
        <taxon>Fungi</taxon>
        <taxon>Dikarya</taxon>
        <taxon>Ascomycota</taxon>
        <taxon>Pezizomycotina</taxon>
        <taxon>Sordariomycetes</taxon>
        <taxon>Sordariomycetidae</taxon>
        <taxon>Ophiostomatales</taxon>
        <taxon>Ophiostomataceae</taxon>
        <taxon>Leptographium</taxon>
    </lineage>
</organism>
<dbReference type="GO" id="GO:0106073">
    <property type="term" value="F:dolichyl pyrophosphate Glc2Man9GlcNAc2 alpha-1,2-glucosyltransferase activity"/>
    <property type="evidence" value="ECO:0007669"/>
    <property type="project" value="UniProtKB-EC"/>
</dbReference>
<evidence type="ECO:0000256" key="3">
    <source>
        <dbReference type="ARBA" id="ARBA00010600"/>
    </source>
</evidence>
<feature type="transmembrane region" description="Helical" evidence="16">
    <location>
        <begin position="700"/>
        <end position="717"/>
    </location>
</feature>
<feature type="transmembrane region" description="Helical" evidence="16">
    <location>
        <begin position="75"/>
        <end position="92"/>
    </location>
</feature>
<dbReference type="HOGENOM" id="CLU_017053_0_0_1"/>
<dbReference type="PANTHER" id="PTHR12989:SF10">
    <property type="entry name" value="DOL-P-GLC:GLC(2)MAN(9)GLCNAC(2)-PP-DOL ALPHA-1,2-GLUCOSYLTRANSFERASE-RELATED"/>
    <property type="match status" value="1"/>
</dbReference>
<comment type="catalytic activity">
    <reaction evidence="14">
        <text>an alpha-D-Glc-(1-&gt;3)-alpha-D-Glc-(1-&gt;3)-alpha-D-Man-(1-&gt;2)-alpha-D-Man-(1-&gt;2)-alpha-D-Man-(1-&gt;3)-[alpha-D-Man-(1-&gt;2)-alpha-D-Man-(1-&gt;3)-[alpha-D-Man-(1-&gt;2)-alpha-D-Man-(1-&gt;6)]-alpha-D-Man-(1-&gt;6)]-beta-D-Man-(1-&gt;4)-beta-D-GlcNAc-(1-&gt;4)-alpha-D-GlcNAc-diphospho-di-trans,poly-cis-dolichol + a di-trans,poly-cis-dolichyl beta-D-glucosyl phosphate = a alpha-D-Glc-(1-&gt;2)-alpha-D-Glc-(1-&gt;3)-alpha-D-Glc-(1-&gt;3)-alpha-D-Man-(1-&gt;2)-alpha-D-Man-(1-&gt;2)-alpha-D-Man-(1-&gt;3)-[alpha-D-Man-(1-&gt;2)-alpha-D-Man-(1-&gt;3)-[alpha-D-Man-(1-&gt;2)-alpha-D-Man-(1-&gt;6)]-alpha-D-Man-(1-&gt;6)]-beta-D-Man-(1-&gt;4)-beta-D-GlcNAc-(1-&gt;4)-alpha-D-GlcNAc-diphospho-di-trans,poly-cis-dolichol + a di-trans,poly-cis-dolichyl phosphate + H(+)</text>
        <dbReference type="Rhea" id="RHEA:29543"/>
        <dbReference type="Rhea" id="RHEA-COMP:19498"/>
        <dbReference type="Rhea" id="RHEA-COMP:19502"/>
        <dbReference type="Rhea" id="RHEA-COMP:19512"/>
        <dbReference type="Rhea" id="RHEA-COMP:19522"/>
        <dbReference type="ChEBI" id="CHEBI:15378"/>
        <dbReference type="ChEBI" id="CHEBI:57525"/>
        <dbReference type="ChEBI" id="CHEBI:57683"/>
        <dbReference type="ChEBI" id="CHEBI:132522"/>
        <dbReference type="ChEBI" id="CHEBI:132523"/>
        <dbReference type="EC" id="2.4.1.256"/>
    </reaction>
    <physiologicalReaction direction="left-to-right" evidence="14">
        <dbReference type="Rhea" id="RHEA:29544"/>
    </physiologicalReaction>
</comment>
<comment type="function">
    <text evidence="13">Dol-P-Glc:Glc(2)Man(9)GlcNAc(2)-PP-Dol alpha-1,2-glucosyltransferase that operates in the biosynthetic pathway of dolichol-linked oligosaccharides, the glycan precursors employed in protein asparagine (N)-glycosylation. The assembly of dolichol-linked oligosaccharides begins on the cytosolic side of the endoplasmic reticulum membrane and finishes in its lumen. The sequential addition of sugars to dolichol pyrophosphate produces dolichol-linked oligosaccharides containing fourteen sugars, including two GlcNAcs, nine mannoses and three glucoses. Once assembled, the oligosaccharide is transferred from the lipid to nascent proteins by oligosaccharyltransferases. In the lumen of the endoplasmic reticulum, adds the third and last glucose residue from dolichyl phosphate glucose (Dol-P-Glc) onto the lipid-linked oligosaccharide intermediate Glc(2)Man(9)GlcNAc(2)-PP-Dol to produce Glc(3)Man(9)GlcNAc(2)-PP-Dol.</text>
</comment>
<dbReference type="UniPathway" id="UPA00378"/>
<comment type="subcellular location">
    <subcellularLocation>
        <location evidence="1">Endoplasmic reticulum membrane</location>
        <topology evidence="1">Multi-pass membrane protein</topology>
    </subcellularLocation>
</comment>
<keyword evidence="8 16" id="KW-0812">Transmembrane</keyword>
<dbReference type="eggNOG" id="KOG2642">
    <property type="taxonomic scope" value="Eukaryota"/>
</dbReference>
<dbReference type="EMBL" id="GL629735">
    <property type="protein sequence ID" value="EFX05271.1"/>
    <property type="molecule type" value="Genomic_DNA"/>
</dbReference>
<comment type="pathway">
    <text evidence="2">Protein modification; protein glycosylation.</text>
</comment>
<sequence>MSTGNGGRAVEDARLKPFLASSIFVVPWISWQAWVLGVTFRQRRGKLVADKVGGASTTETAPGAPSPRQRPWRPVIFVMGVSLLFIAAQAWLRGVLVYVPEPYLDEVFHIPQAQKYCHGRWLEWDDKITTPPGLYLFSVLYQGFWKAVDGSSVWALRGANNIAIMLVAIAACSCRSELEHQEQQRLEMVMTASRTSTTSSHRPRKLADSMFSLYAFHTALNLALFPVLFFFSALYYTDVYSTLVTLVAYRVHLFRRQFATVPQPVSPPLWSGLLAVLLGLVTLLMRQTNVFWVVVYMGGLEAVQAIKSLRLRPQVPQPPLDEAVFASPIAIASHYAQQYTLGDIHDPPIGESWPDGRFFLVFFFVFFLSFLAVSLADSADWVLTLLSVGIAVLCNPLRILRHVWPSMLVLGLFAGFVAWNGGVVLGDKSNHVATLHLAQLLYIWPLFAFFSAPLFVSHAVAYAHHAWAVATGATTQQTDKDESRDGLVAAAAASATQTGSPAMRLLSVVFVRKAYYPAYLLAVLVAMLAIVRYNTIVHPFTLADNRHYMFYVFRYTIRRAGWLRFALVPVYAATSWACWRVLWGCSASGRLGGSGNACSVSSPFSRPAPQSVEPAPLPTASDEDKGNEKAAPRSTKKIKQKLAADRKAQQASKKAAAETADADDSTSATDLDEQHPVFVSLLDEEPAASAAMTPPATSTALLWLLASALSLVTAPLVEPRYFILPWVFWRLLVPAVPIVASPKTAGFLASLGRKVDGRLALETLWFLAINVATMYMFLFRPYVWRAEDGSLLDHGRLQRFMW</sequence>
<dbReference type="GeneID" id="25976430"/>
<evidence type="ECO:0000256" key="6">
    <source>
        <dbReference type="ARBA" id="ARBA00022676"/>
    </source>
</evidence>
<dbReference type="RefSeq" id="XP_014174753.1">
    <property type="nucleotide sequence ID" value="XM_014319278.1"/>
</dbReference>
<dbReference type="GO" id="GO:0006488">
    <property type="term" value="P:dolichol-linked oligosaccharide biosynthetic process"/>
    <property type="evidence" value="ECO:0007669"/>
    <property type="project" value="InterPro"/>
</dbReference>
<evidence type="ECO:0000256" key="14">
    <source>
        <dbReference type="ARBA" id="ARBA00048064"/>
    </source>
</evidence>
<feature type="transmembrane region" description="Helical" evidence="16">
    <location>
        <begin position="154"/>
        <end position="174"/>
    </location>
</feature>
<keyword evidence="9" id="KW-0256">Endoplasmic reticulum</keyword>
<dbReference type="EC" id="2.4.1.256" evidence="4"/>
<dbReference type="Pfam" id="PF04922">
    <property type="entry name" value="DIE2_ALG10"/>
    <property type="match status" value="1"/>
</dbReference>
<dbReference type="FunCoup" id="F0X888">
    <property type="interactions" value="603"/>
</dbReference>